<evidence type="ECO:0000256" key="1">
    <source>
        <dbReference type="ARBA" id="ARBA00008791"/>
    </source>
</evidence>
<dbReference type="OrthoDB" id="14880at2157"/>
<dbReference type="STRING" id="797209.GCA_000376445_00978"/>
<protein>
    <submittedName>
        <fullName evidence="3">UspA domain protein</fullName>
    </submittedName>
</protein>
<dbReference type="RefSeq" id="WP_007977396.1">
    <property type="nucleotide sequence ID" value="NZ_AEMG01000004.1"/>
</dbReference>
<dbReference type="CDD" id="cd00293">
    <property type="entry name" value="USP-like"/>
    <property type="match status" value="1"/>
</dbReference>
<comment type="caution">
    <text evidence="3">The sequence shown here is derived from an EMBL/GenBank/DDBJ whole genome shotgun (WGS) entry which is preliminary data.</text>
</comment>
<dbReference type="InterPro" id="IPR006016">
    <property type="entry name" value="UspA"/>
</dbReference>
<evidence type="ECO:0000259" key="2">
    <source>
        <dbReference type="Pfam" id="PF00582"/>
    </source>
</evidence>
<dbReference type="PRINTS" id="PR01438">
    <property type="entry name" value="UNVRSLSTRESS"/>
</dbReference>
<dbReference type="PANTHER" id="PTHR46268">
    <property type="entry name" value="STRESS RESPONSE PROTEIN NHAX"/>
    <property type="match status" value="1"/>
</dbReference>
<evidence type="ECO:0000313" key="3">
    <source>
        <dbReference type="EMBL" id="EFW93057.1"/>
    </source>
</evidence>
<feature type="domain" description="UspA" evidence="2">
    <location>
        <begin position="33"/>
        <end position="178"/>
    </location>
</feature>
<dbReference type="Pfam" id="PF00582">
    <property type="entry name" value="Usp"/>
    <property type="match status" value="1"/>
</dbReference>
<sequence length="178" mass="19066">MSSRRRSRNPPPVSAEIHILLHDELPLVMGGYLVALDGSPSSTDALNYAVDLAADTNASVTAIHVVVPTEVFTGGDVPPTSFAEADRELLLTSVEDAETRGQELLDDAVASAEREGVEIETGLLYGEPVERITEFAEDNDFDAIFVGHRGASERYETLFGSVAKQVAGRATVPVTIVR</sequence>
<dbReference type="PANTHER" id="PTHR46268:SF6">
    <property type="entry name" value="UNIVERSAL STRESS PROTEIN UP12"/>
    <property type="match status" value="1"/>
</dbReference>
<organism evidence="3 4">
    <name type="scientific">Haladaptatus paucihalophilus DX253</name>
    <dbReference type="NCBI Taxonomy" id="797209"/>
    <lineage>
        <taxon>Archaea</taxon>
        <taxon>Methanobacteriati</taxon>
        <taxon>Methanobacteriota</taxon>
        <taxon>Stenosarchaea group</taxon>
        <taxon>Halobacteria</taxon>
        <taxon>Halobacteriales</taxon>
        <taxon>Haladaptataceae</taxon>
        <taxon>Haladaptatus</taxon>
    </lineage>
</organism>
<dbReference type="eggNOG" id="arCOG02053">
    <property type="taxonomic scope" value="Archaea"/>
</dbReference>
<dbReference type="InterPro" id="IPR006015">
    <property type="entry name" value="Universal_stress_UspA"/>
</dbReference>
<name>E7QPZ3_HALPU</name>
<dbReference type="EMBL" id="AEMG01000004">
    <property type="protein sequence ID" value="EFW93057.1"/>
    <property type="molecule type" value="Genomic_DNA"/>
</dbReference>
<dbReference type="InterPro" id="IPR014729">
    <property type="entry name" value="Rossmann-like_a/b/a_fold"/>
</dbReference>
<dbReference type="AlphaFoldDB" id="E7QPZ3"/>
<gene>
    <name evidence="3" type="ORF">ZOD2009_04317</name>
</gene>
<dbReference type="Gene3D" id="3.40.50.620">
    <property type="entry name" value="HUPs"/>
    <property type="match status" value="1"/>
</dbReference>
<dbReference type="SUPFAM" id="SSF52402">
    <property type="entry name" value="Adenine nucleotide alpha hydrolases-like"/>
    <property type="match status" value="1"/>
</dbReference>
<comment type="similarity">
    <text evidence="1">Belongs to the universal stress protein A family.</text>
</comment>
<dbReference type="Proteomes" id="UP000003751">
    <property type="component" value="Unassembled WGS sequence"/>
</dbReference>
<proteinExistence type="inferred from homology"/>
<dbReference type="PATRIC" id="fig|797209.4.peg.852"/>
<reference evidence="3 4" key="1">
    <citation type="journal article" date="2014" name="ISME J.">
        <title>Trehalose/2-sulfotrehalose biosynthesis and glycine-betaine uptake are widely spread mechanisms for osmoadaptation in the Halobacteriales.</title>
        <authorList>
            <person name="Youssef N.H."/>
            <person name="Savage-Ashlock K.N."/>
            <person name="McCully A.L."/>
            <person name="Luedtke B."/>
            <person name="Shaw E.I."/>
            <person name="Hoff W.D."/>
            <person name="Elshahed M.S."/>
        </authorList>
    </citation>
    <scope>NUCLEOTIDE SEQUENCE [LARGE SCALE GENOMIC DNA]</scope>
    <source>
        <strain evidence="3 4">DX253</strain>
    </source>
</reference>
<accession>E7QPZ3</accession>
<evidence type="ECO:0000313" key="4">
    <source>
        <dbReference type="Proteomes" id="UP000003751"/>
    </source>
</evidence>